<gene>
    <name evidence="2" type="ORF">g.3181</name>
</gene>
<dbReference type="InterPro" id="IPR011009">
    <property type="entry name" value="Kinase-like_dom_sf"/>
</dbReference>
<feature type="domain" description="CHK kinase-like" evidence="1">
    <location>
        <begin position="140"/>
        <end position="334"/>
    </location>
</feature>
<protein>
    <recommendedName>
        <fullName evidence="1">CHK kinase-like domain-containing protein</fullName>
    </recommendedName>
</protein>
<reference evidence="2" key="1">
    <citation type="submission" date="2015-11" db="EMBL/GenBank/DDBJ databases">
        <title>De novo transcriptome assembly of four potential Pierce s Disease insect vectors from Arizona vineyards.</title>
        <authorList>
            <person name="Tassone E.E."/>
        </authorList>
    </citation>
    <scope>NUCLEOTIDE SEQUENCE</scope>
</reference>
<feature type="non-terminal residue" evidence="2">
    <location>
        <position position="1"/>
    </location>
</feature>
<dbReference type="PANTHER" id="PTHR11012">
    <property type="entry name" value="PROTEIN KINASE-LIKE DOMAIN-CONTAINING"/>
    <property type="match status" value="1"/>
</dbReference>
<evidence type="ECO:0000259" key="1">
    <source>
        <dbReference type="SMART" id="SM00587"/>
    </source>
</evidence>
<dbReference type="InterPro" id="IPR015897">
    <property type="entry name" value="CHK_kinase-like"/>
</dbReference>
<accession>A0A1B6JM03</accession>
<dbReference type="EMBL" id="GECU01007507">
    <property type="protein sequence ID" value="JAT00200.1"/>
    <property type="molecule type" value="Transcribed_RNA"/>
</dbReference>
<dbReference type="Pfam" id="PF02958">
    <property type="entry name" value="EcKL"/>
    <property type="match status" value="1"/>
</dbReference>
<dbReference type="SUPFAM" id="SSF56112">
    <property type="entry name" value="Protein kinase-like (PK-like)"/>
    <property type="match status" value="1"/>
</dbReference>
<dbReference type="InterPro" id="IPR004119">
    <property type="entry name" value="EcKL"/>
</dbReference>
<dbReference type="SMART" id="SM00587">
    <property type="entry name" value="CHK"/>
    <property type="match status" value="1"/>
</dbReference>
<dbReference type="PANTHER" id="PTHR11012:SF56">
    <property type="entry name" value="CHK KINASE-LIKE DOMAIN-CONTAINING PROTEIN-RELATED"/>
    <property type="match status" value="1"/>
</dbReference>
<sequence>PNAAPYHDSASAELKERMEKPIPKWLDSEFLAQCLKTEMNNENVVIASFSISRAAPPGDNYISCPFRIKIMYKRHTKDKDFYFKSLIIKSEATDCQMKDVAESLDFSEPLFYNKFLPEVIKLVETSIVPKSLPSPLFSIVVLEDLRDLGFKMASKSKKLDFDHSVLYIKAAANLHAASVVIHKDDPSLVETIGKEKMFANDLEIATLLKSLIRNGCKCLIDCVGEMEQFRKYRKLLKDTSAILWDLLVEAVKPSKLLNTINQGDPWLTNMMFKYDEKDKVKEIRLLDFQLLRYGSPANDLVWFIWSSVSHDIRRNRLEDLYQIYVETFNCKLREFRCEDVILDYSHFKEEIDKLSTLALYIVAAFPIFNSEKAVVDLSPFFLKENEDEEALKIYKSYYNEDYCNNEVPRFLEEMEMAGVFSHLQRCQTNIS</sequence>
<name>A0A1B6JM03_9HEMI</name>
<dbReference type="AlphaFoldDB" id="A0A1B6JM03"/>
<proteinExistence type="predicted"/>
<dbReference type="Gene3D" id="3.90.1200.10">
    <property type="match status" value="1"/>
</dbReference>
<evidence type="ECO:0000313" key="2">
    <source>
        <dbReference type="EMBL" id="JAT00200.1"/>
    </source>
</evidence>
<organism evidence="2">
    <name type="scientific">Homalodisca liturata</name>
    <dbReference type="NCBI Taxonomy" id="320908"/>
    <lineage>
        <taxon>Eukaryota</taxon>
        <taxon>Metazoa</taxon>
        <taxon>Ecdysozoa</taxon>
        <taxon>Arthropoda</taxon>
        <taxon>Hexapoda</taxon>
        <taxon>Insecta</taxon>
        <taxon>Pterygota</taxon>
        <taxon>Neoptera</taxon>
        <taxon>Paraneoptera</taxon>
        <taxon>Hemiptera</taxon>
        <taxon>Auchenorrhyncha</taxon>
        <taxon>Membracoidea</taxon>
        <taxon>Cicadellidae</taxon>
        <taxon>Cicadellinae</taxon>
        <taxon>Proconiini</taxon>
        <taxon>Homalodisca</taxon>
    </lineage>
</organism>